<name>A0A0S2W7Y1_9FIRM</name>
<sequence>MKKLLAAGLCLTMCVWAAPLGVAAAARDLDIEHGLASQLKELGLFLGVGEKENGTTDFALERAPNRTEALTMLVRALGKEAPAQESAKTHPFSDVPDWADGYVSYAYTAGLTKGVSEDRFGAADTASAEMYLTFMLRALGYTEGDSGDFSWDAPWTLAEECGILPQRMDRESFLRADVVDVTCAALFADIKGEEITLQEKLISEGAFTAADFTAAFPEDSFPEERGSGQQTPSTGAYEAAVKQVTSTVGYQETQRLEAEVCTVLLYSNTGLPHGNSVSLRLIYKAGAALEEGTVISLPTPDEHGWGITHSDPQAMDLSQDGLTLRYSYHYDEAMINDGQVCHQAGTYQYTADLRTGETALEIIPDEA</sequence>
<keyword evidence="2" id="KW-0732">Signal</keyword>
<keyword evidence="1" id="KW-0677">Repeat</keyword>
<feature type="domain" description="SLH" evidence="3">
    <location>
        <begin position="86"/>
        <end position="149"/>
    </location>
</feature>
<evidence type="ECO:0000256" key="2">
    <source>
        <dbReference type="SAM" id="SignalP"/>
    </source>
</evidence>
<reference evidence="5" key="2">
    <citation type="submission" date="2015-04" db="EMBL/GenBank/DDBJ databases">
        <title>A butyrogenic pathway from the amino acid lysine in a human gut commensal.</title>
        <authorList>
            <person name="de Vos W.M."/>
            <person name="Bui N.T.P."/>
            <person name="Plugge C.M."/>
            <person name="Ritari J."/>
        </authorList>
    </citation>
    <scope>NUCLEOTIDE SEQUENCE [LARGE SCALE GENOMIC DNA]</scope>
    <source>
        <strain evidence="5">AF211</strain>
    </source>
</reference>
<feature type="signal peptide" evidence="2">
    <location>
        <begin position="1"/>
        <end position="17"/>
    </location>
</feature>
<evidence type="ECO:0000313" key="4">
    <source>
        <dbReference type="EMBL" id="ALP95461.1"/>
    </source>
</evidence>
<dbReference type="AlphaFoldDB" id="A0A0S2W7Y1"/>
<feature type="chain" id="PRO_5038367854" description="SLH domain-containing protein" evidence="2">
    <location>
        <begin position="18"/>
        <end position="367"/>
    </location>
</feature>
<proteinExistence type="predicted"/>
<reference evidence="4 5" key="1">
    <citation type="journal article" date="2015" name="Nat. Commun.">
        <title>Production of butyrate from lysine and the Amadori product fructoselysine by a human gut commensal.</title>
        <authorList>
            <person name="Bui T.P."/>
            <person name="Ritari J."/>
            <person name="Boeren S."/>
            <person name="de Waard P."/>
            <person name="Plugge C.M."/>
            <person name="de Vos W.M."/>
        </authorList>
    </citation>
    <scope>NUCLEOTIDE SEQUENCE [LARGE SCALE GENOMIC DNA]</scope>
    <source>
        <strain evidence="4 5">AF211</strain>
    </source>
</reference>
<evidence type="ECO:0000313" key="5">
    <source>
        <dbReference type="Proteomes" id="UP000064844"/>
    </source>
</evidence>
<gene>
    <name evidence="4" type="ORF">IB211_03070c</name>
</gene>
<evidence type="ECO:0000256" key="1">
    <source>
        <dbReference type="ARBA" id="ARBA00022737"/>
    </source>
</evidence>
<dbReference type="InterPro" id="IPR001119">
    <property type="entry name" value="SLH_dom"/>
</dbReference>
<dbReference type="Proteomes" id="UP000064844">
    <property type="component" value="Chromosome"/>
</dbReference>
<dbReference type="PROSITE" id="PS51272">
    <property type="entry name" value="SLH"/>
    <property type="match status" value="1"/>
</dbReference>
<accession>A0A0S2W7Y1</accession>
<dbReference type="EMBL" id="CP011307">
    <property type="protein sequence ID" value="ALP95461.1"/>
    <property type="molecule type" value="Genomic_DNA"/>
</dbReference>
<organism evidence="4 5">
    <name type="scientific">Intestinimonas butyriciproducens</name>
    <dbReference type="NCBI Taxonomy" id="1297617"/>
    <lineage>
        <taxon>Bacteria</taxon>
        <taxon>Bacillati</taxon>
        <taxon>Bacillota</taxon>
        <taxon>Clostridia</taxon>
        <taxon>Eubacteriales</taxon>
        <taxon>Intestinimonas</taxon>
    </lineage>
</organism>
<keyword evidence="5" id="KW-1185">Reference proteome</keyword>
<dbReference type="RefSeq" id="WP_058118510.1">
    <property type="nucleotide sequence ID" value="NZ_CP011307.1"/>
</dbReference>
<dbReference type="KEGG" id="ibu:IB211_03070c"/>
<protein>
    <recommendedName>
        <fullName evidence="3">SLH domain-containing protein</fullName>
    </recommendedName>
</protein>
<evidence type="ECO:0000259" key="3">
    <source>
        <dbReference type="PROSITE" id="PS51272"/>
    </source>
</evidence>
<dbReference type="STRING" id="1297617.IB211_03070c"/>